<reference evidence="1" key="1">
    <citation type="journal article" date="2021" name="Nat. Commun.">
        <title>Genetic determinants of endophytism in the Arabidopsis root mycobiome.</title>
        <authorList>
            <person name="Mesny F."/>
            <person name="Miyauchi S."/>
            <person name="Thiergart T."/>
            <person name="Pickel B."/>
            <person name="Atanasova L."/>
            <person name="Karlsson M."/>
            <person name="Huettel B."/>
            <person name="Barry K.W."/>
            <person name="Haridas S."/>
            <person name="Chen C."/>
            <person name="Bauer D."/>
            <person name="Andreopoulos W."/>
            <person name="Pangilinan J."/>
            <person name="LaButti K."/>
            <person name="Riley R."/>
            <person name="Lipzen A."/>
            <person name="Clum A."/>
            <person name="Drula E."/>
            <person name="Henrissat B."/>
            <person name="Kohler A."/>
            <person name="Grigoriev I.V."/>
            <person name="Martin F.M."/>
            <person name="Hacquard S."/>
        </authorList>
    </citation>
    <scope>NUCLEOTIDE SEQUENCE</scope>
    <source>
        <strain evidence="1">MPI-CAGE-AT-0147</strain>
    </source>
</reference>
<name>A0A9P9EW93_9HYPO</name>
<accession>A0A9P9EW93</accession>
<keyword evidence="2" id="KW-1185">Reference proteome</keyword>
<dbReference type="Proteomes" id="UP000738349">
    <property type="component" value="Unassembled WGS sequence"/>
</dbReference>
<protein>
    <submittedName>
        <fullName evidence="1">Uncharacterized protein</fullName>
    </submittedName>
</protein>
<proteinExistence type="predicted"/>
<comment type="caution">
    <text evidence="1">The sequence shown here is derived from an EMBL/GenBank/DDBJ whole genome shotgun (WGS) entry which is preliminary data.</text>
</comment>
<sequence>MRKERCGQHHPDCILHNQDQMKTSIGMAISFTGLRPSLSRLVAISLKLNWEAGEFSIAPALRVSTTVDSKASPAFQLFSTNSDFNKISWMMRHPSNTNFDPLRYAEALRELKHQLHILYTSREASPNDVDEHGDTFLHHLIPKIVILIPLSLILLIA</sequence>
<evidence type="ECO:0000313" key="2">
    <source>
        <dbReference type="Proteomes" id="UP000738349"/>
    </source>
</evidence>
<dbReference type="EMBL" id="JAGMUV010000008">
    <property type="protein sequence ID" value="KAH7146500.1"/>
    <property type="molecule type" value="Genomic_DNA"/>
</dbReference>
<dbReference type="OrthoDB" id="1577640at2759"/>
<organism evidence="1 2">
    <name type="scientific">Dactylonectria macrodidyma</name>
    <dbReference type="NCBI Taxonomy" id="307937"/>
    <lineage>
        <taxon>Eukaryota</taxon>
        <taxon>Fungi</taxon>
        <taxon>Dikarya</taxon>
        <taxon>Ascomycota</taxon>
        <taxon>Pezizomycotina</taxon>
        <taxon>Sordariomycetes</taxon>
        <taxon>Hypocreomycetidae</taxon>
        <taxon>Hypocreales</taxon>
        <taxon>Nectriaceae</taxon>
        <taxon>Dactylonectria</taxon>
    </lineage>
</organism>
<dbReference type="AlphaFoldDB" id="A0A9P9EW93"/>
<gene>
    <name evidence="1" type="ORF">EDB81DRAFT_495550</name>
</gene>
<evidence type="ECO:0000313" key="1">
    <source>
        <dbReference type="EMBL" id="KAH7146500.1"/>
    </source>
</evidence>